<dbReference type="OrthoDB" id="2506366at2759"/>
<keyword evidence="2" id="KW-1185">Reference proteome</keyword>
<sequence>MLLNIKSIVDNGKKEDFGGDKERSIGNTKDTIEVAKYLIGETKDSIGETKDSIGEPKDSIGEKKDSIAETKDLIRERERKFLAEHFGKLLNQEPKMSNTGEQNTEQSVIYQQQKAEMSELKDSMKHMQDMMMTLINQAKAPQNVPVPETPPPRGPSLRFATSTPYTGIAGAETTIGAGEESLLGLAVTSSEEKVELFIKRVEKIASLHKAGGQDVALQLPFMVKSKKISECIENMEGHENRDWDLLKKEMIRKWGRATPLRRFNEDSVSILVSKT</sequence>
<accession>E3KZC0</accession>
<dbReference type="KEGG" id="pgr:PGTG_15608"/>
<protein>
    <submittedName>
        <fullName evidence="1">Uncharacterized protein</fullName>
    </submittedName>
</protein>
<organism evidence="1 2">
    <name type="scientific">Puccinia graminis f. sp. tritici (strain CRL 75-36-700-3 / race SCCL)</name>
    <name type="common">Black stem rust fungus</name>
    <dbReference type="NCBI Taxonomy" id="418459"/>
    <lineage>
        <taxon>Eukaryota</taxon>
        <taxon>Fungi</taxon>
        <taxon>Dikarya</taxon>
        <taxon>Basidiomycota</taxon>
        <taxon>Pucciniomycotina</taxon>
        <taxon>Pucciniomycetes</taxon>
        <taxon>Pucciniales</taxon>
        <taxon>Pucciniaceae</taxon>
        <taxon>Puccinia</taxon>
    </lineage>
</organism>
<evidence type="ECO:0000313" key="2">
    <source>
        <dbReference type="Proteomes" id="UP000008783"/>
    </source>
</evidence>
<reference key="1">
    <citation type="submission" date="2007-01" db="EMBL/GenBank/DDBJ databases">
        <title>The Genome Sequence of Puccinia graminis f. sp. tritici Strain CRL 75-36-700-3.</title>
        <authorList>
            <consortium name="The Broad Institute Genome Sequencing Platform"/>
            <person name="Birren B."/>
            <person name="Lander E."/>
            <person name="Galagan J."/>
            <person name="Nusbaum C."/>
            <person name="Devon K."/>
            <person name="Cuomo C."/>
            <person name="Jaffe D."/>
            <person name="Butler J."/>
            <person name="Alvarez P."/>
            <person name="Gnerre S."/>
            <person name="Grabherr M."/>
            <person name="Mauceli E."/>
            <person name="Brockman W."/>
            <person name="Young S."/>
            <person name="LaButti K."/>
            <person name="Sykes S."/>
            <person name="DeCaprio D."/>
            <person name="Crawford M."/>
            <person name="Koehrsen M."/>
            <person name="Engels R."/>
            <person name="Montgomery P."/>
            <person name="Pearson M."/>
            <person name="Howarth C."/>
            <person name="Larson L."/>
            <person name="White J."/>
            <person name="Zeng Q."/>
            <person name="Kodira C."/>
            <person name="Yandava C."/>
            <person name="Alvarado L."/>
            <person name="O'Leary S."/>
            <person name="Szabo L."/>
            <person name="Dean R."/>
            <person name="Schein J."/>
        </authorList>
    </citation>
    <scope>NUCLEOTIDE SEQUENCE</scope>
    <source>
        <strain>CRL 75-36-700-3</strain>
    </source>
</reference>
<dbReference type="RefSeq" id="XP_003334064.1">
    <property type="nucleotide sequence ID" value="XM_003334016.1"/>
</dbReference>
<reference evidence="2" key="2">
    <citation type="journal article" date="2011" name="Proc. Natl. Acad. Sci. U.S.A.">
        <title>Obligate biotrophy features unraveled by the genomic analysis of rust fungi.</title>
        <authorList>
            <person name="Duplessis S."/>
            <person name="Cuomo C.A."/>
            <person name="Lin Y.-C."/>
            <person name="Aerts A."/>
            <person name="Tisserant E."/>
            <person name="Veneault-Fourrey C."/>
            <person name="Joly D.L."/>
            <person name="Hacquard S."/>
            <person name="Amselem J."/>
            <person name="Cantarel B.L."/>
            <person name="Chiu R."/>
            <person name="Coutinho P.M."/>
            <person name="Feau N."/>
            <person name="Field M."/>
            <person name="Frey P."/>
            <person name="Gelhaye E."/>
            <person name="Goldberg J."/>
            <person name="Grabherr M.G."/>
            <person name="Kodira C.D."/>
            <person name="Kohler A."/>
            <person name="Kuees U."/>
            <person name="Lindquist E.A."/>
            <person name="Lucas S.M."/>
            <person name="Mago R."/>
            <person name="Mauceli E."/>
            <person name="Morin E."/>
            <person name="Murat C."/>
            <person name="Pangilinan J.L."/>
            <person name="Park R."/>
            <person name="Pearson M."/>
            <person name="Quesneville H."/>
            <person name="Rouhier N."/>
            <person name="Sakthikumar S."/>
            <person name="Salamov A.A."/>
            <person name="Schmutz J."/>
            <person name="Selles B."/>
            <person name="Shapiro H."/>
            <person name="Tanguay P."/>
            <person name="Tuskan G.A."/>
            <person name="Henrissat B."/>
            <person name="Van de Peer Y."/>
            <person name="Rouze P."/>
            <person name="Ellis J.G."/>
            <person name="Dodds P.N."/>
            <person name="Schein J.E."/>
            <person name="Zhong S."/>
            <person name="Hamelin R.C."/>
            <person name="Grigoriev I.V."/>
            <person name="Szabo L.J."/>
            <person name="Martin F."/>
        </authorList>
    </citation>
    <scope>NUCLEOTIDE SEQUENCE [LARGE SCALE GENOMIC DNA]</scope>
    <source>
        <strain evidence="2">CRL 75-36-700-3 / race SCCL</strain>
    </source>
</reference>
<dbReference type="EMBL" id="DS178324">
    <property type="protein sequence ID" value="EFP89645.1"/>
    <property type="molecule type" value="Genomic_DNA"/>
</dbReference>
<dbReference type="VEuPathDB" id="FungiDB:PGTG_15608"/>
<dbReference type="InParanoid" id="E3KZC0"/>
<evidence type="ECO:0000313" key="1">
    <source>
        <dbReference type="EMBL" id="EFP89645.1"/>
    </source>
</evidence>
<dbReference type="Proteomes" id="UP000008783">
    <property type="component" value="Unassembled WGS sequence"/>
</dbReference>
<dbReference type="HOGENOM" id="CLU_1012424_0_0_1"/>
<name>E3KZC0_PUCGT</name>
<dbReference type="GeneID" id="10547699"/>
<gene>
    <name evidence="1" type="ORF">PGTG_15608</name>
</gene>
<dbReference type="AlphaFoldDB" id="E3KZC0"/>
<proteinExistence type="predicted"/>